<organism evidence="2 3">
    <name type="scientific">Mycteria americana</name>
    <name type="common">Wood stork</name>
    <dbReference type="NCBI Taxonomy" id="33587"/>
    <lineage>
        <taxon>Eukaryota</taxon>
        <taxon>Metazoa</taxon>
        <taxon>Chordata</taxon>
        <taxon>Craniata</taxon>
        <taxon>Vertebrata</taxon>
        <taxon>Euteleostomi</taxon>
        <taxon>Archelosauria</taxon>
        <taxon>Archosauria</taxon>
        <taxon>Dinosauria</taxon>
        <taxon>Saurischia</taxon>
        <taxon>Theropoda</taxon>
        <taxon>Coelurosauria</taxon>
        <taxon>Aves</taxon>
        <taxon>Neognathae</taxon>
        <taxon>Neoaves</taxon>
        <taxon>Aequornithes</taxon>
        <taxon>Ciconiiformes</taxon>
        <taxon>Ciconiidae</taxon>
        <taxon>Mycteria</taxon>
    </lineage>
</organism>
<feature type="coiled-coil region" evidence="1">
    <location>
        <begin position="65"/>
        <end position="110"/>
    </location>
</feature>
<evidence type="ECO:0000313" key="3">
    <source>
        <dbReference type="Proteomes" id="UP001333110"/>
    </source>
</evidence>
<proteinExistence type="predicted"/>
<sequence length="162" mass="18380">MAERSLSAGTQAISTNILIFFPQDISHLLASTFEDLYTGDVNGVDVERNWIESRGADDVYHETFMEELQKLLAEYKCRLTEADRVEVNIIQAQDQAKAEEERALNMLKADAGEDFHKMGLPSVASSFRWIVDNELLRKNHLTCPDDYITDKLPVTRAPKGNF</sequence>
<dbReference type="GO" id="GO:0015631">
    <property type="term" value="F:tubulin binding"/>
    <property type="evidence" value="ECO:0007669"/>
    <property type="project" value="TreeGrafter"/>
</dbReference>
<dbReference type="AlphaFoldDB" id="A0AAN7NL12"/>
<dbReference type="EMBL" id="JAUNZN010000002">
    <property type="protein sequence ID" value="KAK4827910.1"/>
    <property type="molecule type" value="Genomic_DNA"/>
</dbReference>
<comment type="caution">
    <text evidence="2">The sequence shown here is derived from an EMBL/GenBank/DDBJ whole genome shotgun (WGS) entry which is preliminary data.</text>
</comment>
<dbReference type="GO" id="GO:0005737">
    <property type="term" value="C:cytoplasm"/>
    <property type="evidence" value="ECO:0007669"/>
    <property type="project" value="TreeGrafter"/>
</dbReference>
<accession>A0AAN7NL12</accession>
<dbReference type="PANTHER" id="PTHR46348">
    <property type="entry name" value="DELETED IN LUNG AND ESOPHAGEAL CANCER PROTEIN 1"/>
    <property type="match status" value="1"/>
</dbReference>
<reference evidence="2 3" key="1">
    <citation type="journal article" date="2023" name="J. Hered.">
        <title>Chromosome-level genome of the wood stork (Mycteria americana) provides insight into avian chromosome evolution.</title>
        <authorList>
            <person name="Flamio R. Jr."/>
            <person name="Ramstad K.M."/>
        </authorList>
    </citation>
    <scope>NUCLEOTIDE SEQUENCE [LARGE SCALE GENOMIC DNA]</scope>
    <source>
        <strain evidence="2">JAX WOST 10</strain>
    </source>
</reference>
<evidence type="ECO:0000256" key="1">
    <source>
        <dbReference type="SAM" id="Coils"/>
    </source>
</evidence>
<dbReference type="GO" id="GO:0008285">
    <property type="term" value="P:negative regulation of cell population proliferation"/>
    <property type="evidence" value="ECO:0007669"/>
    <property type="project" value="InterPro"/>
</dbReference>
<keyword evidence="1" id="KW-0175">Coiled coil</keyword>
<name>A0AAN7NL12_MYCAM</name>
<dbReference type="InterPro" id="IPR033304">
    <property type="entry name" value="DLEC1"/>
</dbReference>
<protein>
    <submittedName>
        <fullName evidence="2">Uncharacterized protein</fullName>
    </submittedName>
</protein>
<dbReference type="GO" id="GO:0005929">
    <property type="term" value="C:cilium"/>
    <property type="evidence" value="ECO:0007669"/>
    <property type="project" value="TreeGrafter"/>
</dbReference>
<gene>
    <name evidence="2" type="ORF">QYF61_022333</name>
</gene>
<dbReference type="PANTHER" id="PTHR46348:SF1">
    <property type="entry name" value="DELETED IN LUNG AND ESOPHAGEAL CANCER PROTEIN 1"/>
    <property type="match status" value="1"/>
</dbReference>
<dbReference type="Proteomes" id="UP001333110">
    <property type="component" value="Unassembled WGS sequence"/>
</dbReference>
<keyword evidence="3" id="KW-1185">Reference proteome</keyword>
<evidence type="ECO:0000313" key="2">
    <source>
        <dbReference type="EMBL" id="KAK4827910.1"/>
    </source>
</evidence>